<dbReference type="EMBL" id="PVQB02000534">
    <property type="protein sequence ID" value="KAF4335782.1"/>
    <property type="molecule type" value="Genomic_DNA"/>
</dbReference>
<reference evidence="2" key="2">
    <citation type="submission" date="2020-02" db="EMBL/GenBank/DDBJ databases">
        <title>Identification and distribution of gene clusters putatively required for synthesis of sphingolipid metabolism inhibitors in phylogenetically diverse species of the filamentous fungus Fusarium.</title>
        <authorList>
            <person name="Kim H.-S."/>
            <person name="Busman M."/>
            <person name="Brown D.W."/>
            <person name="Divon H."/>
            <person name="Uhlig S."/>
            <person name="Proctor R.H."/>
        </authorList>
    </citation>
    <scope>NUCLEOTIDE SEQUENCE</scope>
    <source>
        <strain evidence="2">NRRL 25174</strain>
    </source>
</reference>
<evidence type="ECO:0000313" key="3">
    <source>
        <dbReference type="Proteomes" id="UP000730481"/>
    </source>
</evidence>
<evidence type="ECO:0000256" key="1">
    <source>
        <dbReference type="SAM" id="SignalP"/>
    </source>
</evidence>
<organism evidence="2 3">
    <name type="scientific">Fusarium beomiforme</name>
    <dbReference type="NCBI Taxonomy" id="44412"/>
    <lineage>
        <taxon>Eukaryota</taxon>
        <taxon>Fungi</taxon>
        <taxon>Dikarya</taxon>
        <taxon>Ascomycota</taxon>
        <taxon>Pezizomycotina</taxon>
        <taxon>Sordariomycetes</taxon>
        <taxon>Hypocreomycetidae</taxon>
        <taxon>Hypocreales</taxon>
        <taxon>Nectriaceae</taxon>
        <taxon>Fusarium</taxon>
        <taxon>Fusarium burgessii species complex</taxon>
    </lineage>
</organism>
<gene>
    <name evidence="2" type="ORF">FBEOM_10373</name>
</gene>
<comment type="caution">
    <text evidence="2">The sequence shown here is derived from an EMBL/GenBank/DDBJ whole genome shotgun (WGS) entry which is preliminary data.</text>
</comment>
<keyword evidence="3" id="KW-1185">Reference proteome</keyword>
<accession>A0A9P5AD84</accession>
<proteinExistence type="predicted"/>
<dbReference type="AlphaFoldDB" id="A0A9P5AD84"/>
<sequence>MRSAIHLRLALGLLAVGSAAASPCKPISATTTSEATSAATSAASTETSLATSLASAIENVSATSSVMIESSVETSVTSAETSPSSAETSDTSVTVELSTTSASTELIIETTTTEPITTAAATTTELSIETTTNEPTTTELTTTAAETTSTAPMSTFTLFASGSNAVTGRSLQSYNQDGTVALFDPATDDGNPSARQYSIDSQGRLVNDQGFFLCGYYGATTEELDKPATVSVCRREIPDTTAFLTCELSGFEVQCSVPAVTCVSTGYPNMPANCVPTTGTWSLYSVGVRSFGYTWQIGGSDTPTKYERLTVGVRAV</sequence>
<evidence type="ECO:0008006" key="4">
    <source>
        <dbReference type="Google" id="ProtNLM"/>
    </source>
</evidence>
<feature type="signal peptide" evidence="1">
    <location>
        <begin position="1"/>
        <end position="21"/>
    </location>
</feature>
<reference evidence="2" key="1">
    <citation type="journal article" date="2017" name="Mycologia">
        <title>Fusarium algeriense, sp. nov., a novel toxigenic crown rot pathogen of durum wheat from Algeria is nested in the Fusarium burgessii species complex.</title>
        <authorList>
            <person name="Laraba I."/>
            <person name="Keddad A."/>
            <person name="Boureghda H."/>
            <person name="Abdallah N."/>
            <person name="Vaughan M.M."/>
            <person name="Proctor R.H."/>
            <person name="Busman M."/>
            <person name="O'Donnell K."/>
        </authorList>
    </citation>
    <scope>NUCLEOTIDE SEQUENCE</scope>
    <source>
        <strain evidence="2">NRRL 25174</strain>
    </source>
</reference>
<keyword evidence="1" id="KW-0732">Signal</keyword>
<protein>
    <recommendedName>
        <fullName evidence="4">Ig-like domain-containing protein</fullName>
    </recommendedName>
</protein>
<feature type="chain" id="PRO_5040115565" description="Ig-like domain-containing protein" evidence="1">
    <location>
        <begin position="22"/>
        <end position="316"/>
    </location>
</feature>
<dbReference type="OrthoDB" id="5104949at2759"/>
<evidence type="ECO:0000313" key="2">
    <source>
        <dbReference type="EMBL" id="KAF4335782.1"/>
    </source>
</evidence>
<dbReference type="Proteomes" id="UP000730481">
    <property type="component" value="Unassembled WGS sequence"/>
</dbReference>
<name>A0A9P5AD84_9HYPO</name>